<dbReference type="PANTHER" id="PTHR32432:SF4">
    <property type="entry name" value="CELL DIVISION PROTEIN FTSA"/>
    <property type="match status" value="1"/>
</dbReference>
<accession>A0A1G2PS56</accession>
<dbReference type="SMART" id="SM00842">
    <property type="entry name" value="FtsA"/>
    <property type="match status" value="1"/>
</dbReference>
<dbReference type="GO" id="GO:0032153">
    <property type="term" value="C:cell division site"/>
    <property type="evidence" value="ECO:0007669"/>
    <property type="project" value="UniProtKB-UniRule"/>
</dbReference>
<dbReference type="InterPro" id="IPR003494">
    <property type="entry name" value="SHS2_FtsA"/>
</dbReference>
<dbReference type="AlphaFoldDB" id="A0A1G2PS56"/>
<dbReference type="Gene3D" id="3.30.1490.110">
    <property type="match status" value="1"/>
</dbReference>
<dbReference type="InterPro" id="IPR020823">
    <property type="entry name" value="Cell_div_FtsA"/>
</dbReference>
<dbReference type="GO" id="GO:0043093">
    <property type="term" value="P:FtsZ-dependent cytokinesis"/>
    <property type="evidence" value="ECO:0007669"/>
    <property type="project" value="UniProtKB-UniRule"/>
</dbReference>
<dbReference type="SUPFAM" id="SSF53067">
    <property type="entry name" value="Actin-like ATPase domain"/>
    <property type="match status" value="2"/>
</dbReference>
<reference evidence="8 9" key="1">
    <citation type="journal article" date="2016" name="Nat. Commun.">
        <title>Thousands of microbial genomes shed light on interconnected biogeochemical processes in an aquifer system.</title>
        <authorList>
            <person name="Anantharaman K."/>
            <person name="Brown C.T."/>
            <person name="Hug L.A."/>
            <person name="Sharon I."/>
            <person name="Castelle C.J."/>
            <person name="Probst A.J."/>
            <person name="Thomas B.C."/>
            <person name="Singh A."/>
            <person name="Wilkins M.J."/>
            <person name="Karaoz U."/>
            <person name="Brodie E.L."/>
            <person name="Williams K.H."/>
            <person name="Hubbard S.S."/>
            <person name="Banfield J.F."/>
        </authorList>
    </citation>
    <scope>NUCLEOTIDE SEQUENCE [LARGE SCALE GENOMIC DNA]</scope>
</reference>
<dbReference type="InterPro" id="IPR050696">
    <property type="entry name" value="FtsA/MreB"/>
</dbReference>
<dbReference type="InterPro" id="IPR043129">
    <property type="entry name" value="ATPase_NBD"/>
</dbReference>
<evidence type="ECO:0000256" key="1">
    <source>
        <dbReference type="ARBA" id="ARBA00022475"/>
    </source>
</evidence>
<dbReference type="PIRSF" id="PIRSF003101">
    <property type="entry name" value="FtsA"/>
    <property type="match status" value="1"/>
</dbReference>
<dbReference type="PANTHER" id="PTHR32432">
    <property type="entry name" value="CELL DIVISION PROTEIN FTSA-RELATED"/>
    <property type="match status" value="1"/>
</dbReference>
<dbReference type="CDD" id="cd24048">
    <property type="entry name" value="ASKHA_NBD_FtsA"/>
    <property type="match status" value="1"/>
</dbReference>
<comment type="subcellular location">
    <subcellularLocation>
        <location evidence="5">Cell membrane</location>
        <topology evidence="5">Peripheral membrane protein</topology>
        <orientation evidence="5">Cytoplasmic side</orientation>
    </subcellularLocation>
    <text evidence="5">Localizes to the Z ring in an FtsZ-dependent manner. Targeted to the membrane through a conserved C-terminal amphipathic helix.</text>
</comment>
<comment type="subunit">
    <text evidence="5">Self-interacts. Interacts with FtsZ.</text>
</comment>
<keyword evidence="4 5" id="KW-0131">Cell cycle</keyword>
<evidence type="ECO:0000256" key="3">
    <source>
        <dbReference type="ARBA" id="ARBA00023136"/>
    </source>
</evidence>
<gene>
    <name evidence="5" type="primary">ftsA</name>
    <name evidence="8" type="ORF">A3A97_02855</name>
</gene>
<comment type="function">
    <text evidence="5 6">Cell division protein that is involved in the assembly of the Z ring. May serve as a membrane anchor for the Z ring.</text>
</comment>
<dbReference type="EMBL" id="MHSW01000025">
    <property type="protein sequence ID" value="OHA51186.1"/>
    <property type="molecule type" value="Genomic_DNA"/>
</dbReference>
<dbReference type="Pfam" id="PF02491">
    <property type="entry name" value="SHS2_FTSA"/>
    <property type="match status" value="1"/>
</dbReference>
<dbReference type="Pfam" id="PF14450">
    <property type="entry name" value="FtsA"/>
    <property type="match status" value="1"/>
</dbReference>
<keyword evidence="1 5" id="KW-1003">Cell membrane</keyword>
<evidence type="ECO:0000256" key="6">
    <source>
        <dbReference type="PIRNR" id="PIRNR003101"/>
    </source>
</evidence>
<evidence type="ECO:0000256" key="2">
    <source>
        <dbReference type="ARBA" id="ARBA00022618"/>
    </source>
</evidence>
<protein>
    <recommendedName>
        <fullName evidence="5 6">Cell division protein FtsA</fullName>
    </recommendedName>
</protein>
<dbReference type="HAMAP" id="MF_02033">
    <property type="entry name" value="FtsA"/>
    <property type="match status" value="1"/>
</dbReference>
<sequence>MSSSKNDYFAGLDIGSSFIRVVIARMDEETEKPRVIGFGTAPSQGMRKGLIVDVDEVAKGAADAIENAERMADVTIDKAYVSVGGAHISALPSRGVVAVGRADGRISEEDVNRVIDAARAVALAQNREIIHAIPKDFRVDGEAGMKNVVGMSGVRLEVDSVLVCGASPFLRNLERVLDLIDLKPQEFIPSAIACARAVLTPRHKELGVLLLDIGGATTDIAIFEEGTCIQVGVIPIGGAHITNDIAIGLKTSLDIAERVKNDYGSALPASISKRDSINAADLDPRESGQFSRKAIAEIIEARLEEIFELANEELKKVERSRMLPAGVVISGGSASISGILELAKKSFRLPSQLGYADDFDGAELGNAFSFGAALGLVLMASDMNNQKGSASFKLPKMPRLTSNKKSSFHEDKIKRFFRSLLP</sequence>
<dbReference type="NCBIfam" id="TIGR01174">
    <property type="entry name" value="ftsA"/>
    <property type="match status" value="1"/>
</dbReference>
<organism evidence="8 9">
    <name type="scientific">Candidatus Terrybacteria bacterium RIFCSPLOWO2_01_FULL_40_23</name>
    <dbReference type="NCBI Taxonomy" id="1802366"/>
    <lineage>
        <taxon>Bacteria</taxon>
        <taxon>Candidatus Terryibacteriota</taxon>
    </lineage>
</organism>
<evidence type="ECO:0000259" key="7">
    <source>
        <dbReference type="SMART" id="SM00842"/>
    </source>
</evidence>
<evidence type="ECO:0000313" key="9">
    <source>
        <dbReference type="Proteomes" id="UP000176951"/>
    </source>
</evidence>
<comment type="similarity">
    <text evidence="5 6">Belongs to the FtsA/MreB family.</text>
</comment>
<dbReference type="GO" id="GO:0009898">
    <property type="term" value="C:cytoplasmic side of plasma membrane"/>
    <property type="evidence" value="ECO:0007669"/>
    <property type="project" value="UniProtKB-UniRule"/>
</dbReference>
<comment type="caution">
    <text evidence="8">The sequence shown here is derived from an EMBL/GenBank/DDBJ whole genome shotgun (WGS) entry which is preliminary data.</text>
</comment>
<keyword evidence="3 5" id="KW-0472">Membrane</keyword>
<proteinExistence type="inferred from homology"/>
<evidence type="ECO:0000313" key="8">
    <source>
        <dbReference type="EMBL" id="OHA51186.1"/>
    </source>
</evidence>
<dbReference type="Proteomes" id="UP000176951">
    <property type="component" value="Unassembled WGS sequence"/>
</dbReference>
<feature type="domain" description="SHS2" evidence="7">
    <location>
        <begin position="9"/>
        <end position="198"/>
    </location>
</feature>
<evidence type="ECO:0000256" key="5">
    <source>
        <dbReference type="HAMAP-Rule" id="MF_02033"/>
    </source>
</evidence>
<evidence type="ECO:0000256" key="4">
    <source>
        <dbReference type="ARBA" id="ARBA00023306"/>
    </source>
</evidence>
<dbReference type="Gene3D" id="3.30.420.40">
    <property type="match status" value="2"/>
</dbReference>
<name>A0A1G2PS56_9BACT</name>
<keyword evidence="2 5" id="KW-0132">Cell division</keyword>